<dbReference type="AlphaFoldDB" id="A9V3R0"/>
<name>A9V3R0_MONBE</name>
<dbReference type="InParanoid" id="A9V3R0"/>
<organism evidence="3 4">
    <name type="scientific">Monosiga brevicollis</name>
    <name type="common">Choanoflagellate</name>
    <dbReference type="NCBI Taxonomy" id="81824"/>
    <lineage>
        <taxon>Eukaryota</taxon>
        <taxon>Choanoflagellata</taxon>
        <taxon>Craspedida</taxon>
        <taxon>Salpingoecidae</taxon>
        <taxon>Monosiga</taxon>
    </lineage>
</organism>
<keyword evidence="4" id="KW-1185">Reference proteome</keyword>
<dbReference type="EMBL" id="CH991557">
    <property type="protein sequence ID" value="EDQ87854.1"/>
    <property type="molecule type" value="Genomic_DNA"/>
</dbReference>
<feature type="region of interest" description="Disordered" evidence="2">
    <location>
        <begin position="1"/>
        <end position="115"/>
    </location>
</feature>
<dbReference type="KEGG" id="mbr:MONBRDRAFT_9576"/>
<accession>A9V3R0</accession>
<feature type="compositionally biased region" description="Basic and acidic residues" evidence="2">
    <location>
        <begin position="105"/>
        <end position="115"/>
    </location>
</feature>
<evidence type="ECO:0000313" key="4">
    <source>
        <dbReference type="Proteomes" id="UP000001357"/>
    </source>
</evidence>
<feature type="compositionally biased region" description="Basic residues" evidence="2">
    <location>
        <begin position="49"/>
        <end position="82"/>
    </location>
</feature>
<evidence type="ECO:0000256" key="2">
    <source>
        <dbReference type="SAM" id="MobiDB-lite"/>
    </source>
</evidence>
<dbReference type="RefSeq" id="XP_001747387.1">
    <property type="nucleotide sequence ID" value="XM_001747335.1"/>
</dbReference>
<keyword evidence="1" id="KW-0175">Coiled coil</keyword>
<reference evidence="3 4" key="1">
    <citation type="journal article" date="2008" name="Nature">
        <title>The genome of the choanoflagellate Monosiga brevicollis and the origin of metazoans.</title>
        <authorList>
            <consortium name="JGI Sequencing"/>
            <person name="King N."/>
            <person name="Westbrook M.J."/>
            <person name="Young S.L."/>
            <person name="Kuo A."/>
            <person name="Abedin M."/>
            <person name="Chapman J."/>
            <person name="Fairclough S."/>
            <person name="Hellsten U."/>
            <person name="Isogai Y."/>
            <person name="Letunic I."/>
            <person name="Marr M."/>
            <person name="Pincus D."/>
            <person name="Putnam N."/>
            <person name="Rokas A."/>
            <person name="Wright K.J."/>
            <person name="Zuzow R."/>
            <person name="Dirks W."/>
            <person name="Good M."/>
            <person name="Goodstein D."/>
            <person name="Lemons D."/>
            <person name="Li W."/>
            <person name="Lyons J.B."/>
            <person name="Morris A."/>
            <person name="Nichols S."/>
            <person name="Richter D.J."/>
            <person name="Salamov A."/>
            <person name="Bork P."/>
            <person name="Lim W.A."/>
            <person name="Manning G."/>
            <person name="Miller W.T."/>
            <person name="McGinnis W."/>
            <person name="Shapiro H."/>
            <person name="Tjian R."/>
            <person name="Grigoriev I.V."/>
            <person name="Rokhsar D."/>
        </authorList>
    </citation>
    <scope>NUCLEOTIDE SEQUENCE [LARGE SCALE GENOMIC DNA]</scope>
    <source>
        <strain evidence="4">MX1 / ATCC 50154</strain>
    </source>
</reference>
<protein>
    <submittedName>
        <fullName evidence="3">Uncharacterized protein</fullName>
    </submittedName>
</protein>
<feature type="coiled-coil region" evidence="1">
    <location>
        <begin position="395"/>
        <end position="422"/>
    </location>
</feature>
<sequence>MASHESTDPGAGEPPLPSVDAISPMEMPPPQVVHPHHPHSHPHSDPHPHAHSQHQHPHHPHHPHQHHQHHPPPHHPHQHHPQHHEPPPEFQSVTPMGTPSNVRSESNHDPSTKHRCDLSFCRRRMVNMRKVKRPKNQKAMQRYADIWVRVGGYPENVNDTGRVVTHKAQFYFCPEHIKPREDGGLYRAYTVDDFLPRTLAPGGDPIWRTITPQARQRYRGDKTNDPEMIPSLHDSTTGLAYPALPTSIAAGHPIPFGATTSPGGELLVPVPNPQTLISPQMHFHHPGTLMPGNGTPQNGSVTQEGMETMHANSDDEVEDVDVDVDEGDEHDEQDRQEQQRMLALQAGLPFMSPNVVLGRVVDHTERLQTLRMRHNIPPLVPDEFVDRFSSMASDCAEALRQKARLEAELREVRAQLDHYRTLAAQTAPPAMASMTDEAPSVHAGP</sequence>
<feature type="compositionally biased region" description="Polar residues" evidence="2">
    <location>
        <begin position="91"/>
        <end position="104"/>
    </location>
</feature>
<evidence type="ECO:0000256" key="1">
    <source>
        <dbReference type="SAM" id="Coils"/>
    </source>
</evidence>
<dbReference type="Proteomes" id="UP000001357">
    <property type="component" value="Unassembled WGS sequence"/>
</dbReference>
<dbReference type="GeneID" id="5892533"/>
<evidence type="ECO:0000313" key="3">
    <source>
        <dbReference type="EMBL" id="EDQ87854.1"/>
    </source>
</evidence>
<proteinExistence type="predicted"/>
<gene>
    <name evidence="3" type="ORF">MONBRDRAFT_9576</name>
</gene>